<reference evidence="1 2" key="1">
    <citation type="journal article" date="2014" name="Agronomy (Basel)">
        <title>A Draft Genome Sequence for Ensete ventricosum, the Drought-Tolerant Tree Against Hunger.</title>
        <authorList>
            <person name="Harrison J."/>
            <person name="Moore K.A."/>
            <person name="Paszkiewicz K."/>
            <person name="Jones T."/>
            <person name="Grant M."/>
            <person name="Ambacheew D."/>
            <person name="Muzemil S."/>
            <person name="Studholme D.J."/>
        </authorList>
    </citation>
    <scope>NUCLEOTIDE SEQUENCE [LARGE SCALE GENOMIC DNA]</scope>
</reference>
<protein>
    <recommendedName>
        <fullName evidence="3">Integrase zinc-binding domain-containing protein</fullName>
    </recommendedName>
</protein>
<dbReference type="Proteomes" id="UP000287651">
    <property type="component" value="Unassembled WGS sequence"/>
</dbReference>
<sequence length="87" mass="10312">MIFSTLRIEHYERATSDTQLRENLDLLEEKRIEAHLYELTYKKAVARLYNSRGKLAPTWEGPYRVVKMIREGTYILANLDGRQLPRT</sequence>
<evidence type="ECO:0008006" key="3">
    <source>
        <dbReference type="Google" id="ProtNLM"/>
    </source>
</evidence>
<organism evidence="1 2">
    <name type="scientific">Ensete ventricosum</name>
    <name type="common">Abyssinian banana</name>
    <name type="synonym">Musa ensete</name>
    <dbReference type="NCBI Taxonomy" id="4639"/>
    <lineage>
        <taxon>Eukaryota</taxon>
        <taxon>Viridiplantae</taxon>
        <taxon>Streptophyta</taxon>
        <taxon>Embryophyta</taxon>
        <taxon>Tracheophyta</taxon>
        <taxon>Spermatophyta</taxon>
        <taxon>Magnoliopsida</taxon>
        <taxon>Liliopsida</taxon>
        <taxon>Zingiberales</taxon>
        <taxon>Musaceae</taxon>
        <taxon>Ensete</taxon>
    </lineage>
</organism>
<gene>
    <name evidence="1" type="ORF">B296_00019787</name>
</gene>
<evidence type="ECO:0000313" key="1">
    <source>
        <dbReference type="EMBL" id="RRT53858.1"/>
    </source>
</evidence>
<name>A0A426YQ66_ENSVE</name>
<dbReference type="EMBL" id="AMZH03010905">
    <property type="protein sequence ID" value="RRT53858.1"/>
    <property type="molecule type" value="Genomic_DNA"/>
</dbReference>
<evidence type="ECO:0000313" key="2">
    <source>
        <dbReference type="Proteomes" id="UP000287651"/>
    </source>
</evidence>
<comment type="caution">
    <text evidence="1">The sequence shown here is derived from an EMBL/GenBank/DDBJ whole genome shotgun (WGS) entry which is preliminary data.</text>
</comment>
<accession>A0A426YQ66</accession>
<dbReference type="AlphaFoldDB" id="A0A426YQ66"/>
<proteinExistence type="predicted"/>